<evidence type="ECO:0000256" key="2">
    <source>
        <dbReference type="ARBA" id="ARBA00022475"/>
    </source>
</evidence>
<evidence type="ECO:0000259" key="8">
    <source>
        <dbReference type="Pfam" id="PF12704"/>
    </source>
</evidence>
<dbReference type="Pfam" id="PF02687">
    <property type="entry name" value="FtsX"/>
    <property type="match status" value="2"/>
</dbReference>
<keyword evidence="5 6" id="KW-0472">Membrane</keyword>
<feature type="transmembrane region" description="Helical" evidence="6">
    <location>
        <begin position="764"/>
        <end position="785"/>
    </location>
</feature>
<dbReference type="OrthoDB" id="8740261at2"/>
<dbReference type="EMBL" id="QXFJ01000028">
    <property type="protein sequence ID" value="RIV69519.1"/>
    <property type="molecule type" value="Genomic_DNA"/>
</dbReference>
<evidence type="ECO:0000313" key="11">
    <source>
        <dbReference type="Proteomes" id="UP000284189"/>
    </source>
</evidence>
<sequence>MIKNYLKIAWRNLLKNKVFTLANIVGLTCAFAVAILLTMTALFELSYDQFNENKDSAYQLYLAHQTPRGPEISVSNPVPLAPALEEEVPGIKHIARSVSEDVLITYNTKELSLDAEYVDPSFFDIFTYPTLMGNSENPLPNKNSVGVTEEGAKKIFGTTDNIIGKTISLKIGREEQPFTIASVLADTPSNSSVDFEIVVPFENHPEYLPNKDRWDSQFHPIYLQLEKGVSVAQFEENTIPFTTLHYKGGIESDIRDGALPNADGRYKQFHLMPITDRHFASYTTGTAKVIRIFPYMILGIALVIIFIVSANFINMSIALSEKRLKEIGMRKTLGAIKKQLFFQFWLESLLVFAVSVLLGMVVSNLLLNPFKTLFNTKASFADVTQPSVLILFTLAVFIITLIAGGYPALLMSKLGTLRALKGKLDVGKNRLRNGLIVLQFTIAILLITGTLVLHGQIEFMRNKDLGYNKEQVVSIPLNGKKNGYSVVDLLRDELKNNPDIVSVSGADNNLGRGRDGSQSSSMMGFDYKGRGVVTNALTVDYDYVKTLDLQLVAGRMFDRDFATDSLSLVINESMAKQLGDEDPLSITIPMDDNVTYSVIGVVKDFNFQDISRKIQPLTLFMNKDWDLYYAYVKVAPKNVAKSFDAIKDAWEKVEPQAEFLGSFLDENVDRTFRREKTMATIITSGSILGILLSCIGLFAISMLVVAQRTKEIGVRKVIGASISSVALLLTKDFLKLVGIAFLIATPIAWYFLNEWLQNYATHVSLSPLFFLGAGLLATLIAFITVGTRTIKAASANPVKSLRTE</sequence>
<proteinExistence type="predicted"/>
<dbReference type="InterPro" id="IPR003838">
    <property type="entry name" value="ABC3_permease_C"/>
</dbReference>
<evidence type="ECO:0000313" key="12">
    <source>
        <dbReference type="Proteomes" id="UP000321528"/>
    </source>
</evidence>
<evidence type="ECO:0000259" key="7">
    <source>
        <dbReference type="Pfam" id="PF02687"/>
    </source>
</evidence>
<name>A0A418N5N1_9FLAO</name>
<organism evidence="9 11">
    <name type="scientific">Flagellimonas aequoris</name>
    <dbReference type="NCBI Taxonomy" id="2306997"/>
    <lineage>
        <taxon>Bacteria</taxon>
        <taxon>Pseudomonadati</taxon>
        <taxon>Bacteroidota</taxon>
        <taxon>Flavobacteriia</taxon>
        <taxon>Flavobacteriales</taxon>
        <taxon>Flavobacteriaceae</taxon>
        <taxon>Flagellimonas</taxon>
    </lineage>
</organism>
<feature type="transmembrane region" description="Helical" evidence="6">
    <location>
        <begin position="292"/>
        <end position="319"/>
    </location>
</feature>
<accession>A0A418N5N1</accession>
<dbReference type="Proteomes" id="UP000321528">
    <property type="component" value="Unassembled WGS sequence"/>
</dbReference>
<feature type="domain" description="MacB-like periplasmic core" evidence="8">
    <location>
        <begin position="470"/>
        <end position="638"/>
    </location>
</feature>
<evidence type="ECO:0000256" key="5">
    <source>
        <dbReference type="ARBA" id="ARBA00023136"/>
    </source>
</evidence>
<keyword evidence="4 6" id="KW-1133">Transmembrane helix</keyword>
<keyword evidence="3 6" id="KW-0812">Transmembrane</keyword>
<evidence type="ECO:0000256" key="1">
    <source>
        <dbReference type="ARBA" id="ARBA00004651"/>
    </source>
</evidence>
<feature type="transmembrane region" description="Helical" evidence="6">
    <location>
        <begin position="21"/>
        <end position="43"/>
    </location>
</feature>
<dbReference type="PANTHER" id="PTHR30572">
    <property type="entry name" value="MEMBRANE COMPONENT OF TRANSPORTER-RELATED"/>
    <property type="match status" value="1"/>
</dbReference>
<feature type="transmembrane region" description="Helical" evidence="6">
    <location>
        <begin position="733"/>
        <end position="752"/>
    </location>
</feature>
<dbReference type="Pfam" id="PF12704">
    <property type="entry name" value="MacB_PCD"/>
    <property type="match status" value="2"/>
</dbReference>
<evidence type="ECO:0000256" key="4">
    <source>
        <dbReference type="ARBA" id="ARBA00022989"/>
    </source>
</evidence>
<dbReference type="Proteomes" id="UP000284189">
    <property type="component" value="Unassembled WGS sequence"/>
</dbReference>
<reference evidence="9 11" key="1">
    <citation type="submission" date="2018-08" db="EMBL/GenBank/DDBJ databases">
        <title>Proposal of Muricauda 72 sp.nov. and Muricauda NH166 sp.nov., isolated from seawater.</title>
        <authorList>
            <person name="Cheng H."/>
            <person name="Wu Y.-H."/>
            <person name="Guo L.-L."/>
            <person name="Xu X.-W."/>
        </authorList>
    </citation>
    <scope>NUCLEOTIDE SEQUENCE [LARGE SCALE GENOMIC DNA]</scope>
    <source>
        <strain evidence="9 11">NH166</strain>
    </source>
</reference>
<comment type="subcellular location">
    <subcellularLocation>
        <location evidence="1">Cell membrane</location>
        <topology evidence="1">Multi-pass membrane protein</topology>
    </subcellularLocation>
</comment>
<evidence type="ECO:0000256" key="6">
    <source>
        <dbReference type="SAM" id="Phobius"/>
    </source>
</evidence>
<feature type="transmembrane region" description="Helical" evidence="6">
    <location>
        <begin position="431"/>
        <end position="453"/>
    </location>
</feature>
<dbReference type="InterPro" id="IPR025857">
    <property type="entry name" value="MacB_PCD"/>
</dbReference>
<feature type="transmembrane region" description="Helical" evidence="6">
    <location>
        <begin position="681"/>
        <end position="706"/>
    </location>
</feature>
<dbReference type="AlphaFoldDB" id="A0A418N5N1"/>
<feature type="domain" description="ABC3 transporter permease C-terminal" evidence="7">
    <location>
        <begin position="686"/>
        <end position="797"/>
    </location>
</feature>
<dbReference type="GO" id="GO:0022857">
    <property type="term" value="F:transmembrane transporter activity"/>
    <property type="evidence" value="ECO:0007669"/>
    <property type="project" value="TreeGrafter"/>
</dbReference>
<evidence type="ECO:0000313" key="10">
    <source>
        <dbReference type="EMBL" id="TXK01114.1"/>
    </source>
</evidence>
<comment type="caution">
    <text evidence="9">The sequence shown here is derived from an EMBL/GenBank/DDBJ whole genome shotgun (WGS) entry which is preliminary data.</text>
</comment>
<dbReference type="RefSeq" id="WP_119640932.1">
    <property type="nucleotide sequence ID" value="NZ_QXFJ01000028.1"/>
</dbReference>
<dbReference type="PANTHER" id="PTHR30572:SF18">
    <property type="entry name" value="ABC-TYPE MACROLIDE FAMILY EXPORT SYSTEM PERMEASE COMPONENT 2"/>
    <property type="match status" value="1"/>
</dbReference>
<dbReference type="EMBL" id="VNWL01000027">
    <property type="protein sequence ID" value="TXK01114.1"/>
    <property type="molecule type" value="Genomic_DNA"/>
</dbReference>
<keyword evidence="2" id="KW-1003">Cell membrane</keyword>
<feature type="transmembrane region" description="Helical" evidence="6">
    <location>
        <begin position="387"/>
        <end position="410"/>
    </location>
</feature>
<feature type="domain" description="ABC3 transporter permease C-terminal" evidence="7">
    <location>
        <begin position="300"/>
        <end position="414"/>
    </location>
</feature>
<feature type="transmembrane region" description="Helical" evidence="6">
    <location>
        <begin position="340"/>
        <end position="367"/>
    </location>
</feature>
<gene>
    <name evidence="9" type="ORF">D2U88_12615</name>
    <name evidence="10" type="ORF">FQ019_12495</name>
</gene>
<evidence type="ECO:0000256" key="3">
    <source>
        <dbReference type="ARBA" id="ARBA00022692"/>
    </source>
</evidence>
<feature type="domain" description="MacB-like periplasmic core" evidence="8">
    <location>
        <begin position="28"/>
        <end position="236"/>
    </location>
</feature>
<dbReference type="InterPro" id="IPR050250">
    <property type="entry name" value="Macrolide_Exporter_MacB"/>
</dbReference>
<reference evidence="10 12" key="2">
    <citation type="submission" date="2019-07" db="EMBL/GenBank/DDBJ databases">
        <title>Draft genome of two Muricauda strains isolated from deep sea.</title>
        <authorList>
            <person name="Sun C."/>
        </authorList>
    </citation>
    <scope>NUCLEOTIDE SEQUENCE [LARGE SCALE GENOMIC DNA]</scope>
    <source>
        <strain evidence="10 12">NH166</strain>
    </source>
</reference>
<evidence type="ECO:0000313" key="9">
    <source>
        <dbReference type="EMBL" id="RIV69519.1"/>
    </source>
</evidence>
<protein>
    <submittedName>
        <fullName evidence="9">ABC transporter permease</fullName>
    </submittedName>
    <submittedName>
        <fullName evidence="10">FtsX-like permease family protein</fullName>
    </submittedName>
</protein>
<dbReference type="GO" id="GO:0005886">
    <property type="term" value="C:plasma membrane"/>
    <property type="evidence" value="ECO:0007669"/>
    <property type="project" value="UniProtKB-SubCell"/>
</dbReference>
<keyword evidence="12" id="KW-1185">Reference proteome</keyword>